<dbReference type="Proteomes" id="UP001297600">
    <property type="component" value="Unassembled WGS sequence"/>
</dbReference>
<dbReference type="PANTHER" id="PTHR11707">
    <property type="entry name" value="L-ASPARAGINASE"/>
    <property type="match status" value="1"/>
</dbReference>
<dbReference type="InterPro" id="IPR006034">
    <property type="entry name" value="Asparaginase/glutaminase-like"/>
</dbReference>
<keyword evidence="9" id="KW-1185">Reference proteome</keyword>
<dbReference type="InterPro" id="IPR040919">
    <property type="entry name" value="Asparaginase_C"/>
</dbReference>
<proteinExistence type="inferred from homology"/>
<dbReference type="EMBL" id="JAKNCT010000003">
    <property type="protein sequence ID" value="MCG5030496.1"/>
    <property type="molecule type" value="Genomic_DNA"/>
</dbReference>
<dbReference type="PROSITE" id="PS51732">
    <property type="entry name" value="ASN_GLN_ASE_3"/>
    <property type="match status" value="1"/>
</dbReference>
<keyword evidence="2" id="KW-0378">Hydrolase</keyword>
<evidence type="ECO:0000256" key="2">
    <source>
        <dbReference type="ARBA" id="ARBA00022801"/>
    </source>
</evidence>
<dbReference type="SFLD" id="SFLDS00057">
    <property type="entry name" value="Glutaminase/Asparaginase"/>
    <property type="match status" value="1"/>
</dbReference>
<organism evidence="8 9">
    <name type="scientific">Mesosutterella porci</name>
    <dbReference type="NCBI Taxonomy" id="2915351"/>
    <lineage>
        <taxon>Bacteria</taxon>
        <taxon>Pseudomonadati</taxon>
        <taxon>Pseudomonadota</taxon>
        <taxon>Betaproteobacteria</taxon>
        <taxon>Burkholderiales</taxon>
        <taxon>Sutterellaceae</taxon>
        <taxon>Mesosutterella</taxon>
    </lineage>
</organism>
<dbReference type="InterPro" id="IPR027475">
    <property type="entry name" value="Asparaginase/glutaminase_AS2"/>
</dbReference>
<evidence type="ECO:0000259" key="7">
    <source>
        <dbReference type="Pfam" id="PF17763"/>
    </source>
</evidence>
<sequence>MTLPRIEVLTTGGTIAGTGDSASGSAYHSGELSGEQLLASVPDLGRVAQVSVRQIANIPSQDMNETVWIRLARAIDEDRDRFDGFVVTHGTDTMEETSFFLDLVLKPGRPVVLTGAMLPSTAISADGPRNIFNAVCTAACPGAAAYGVLVAMNSELYAARGLLKSHTTSVATFRARITGPVGWTQNGEVHFAAAPARVPGLPLASSADLDETKGLPRVAVIATWAGVDGVALDACAQAGCRGIVIEGMGDGNVPSGLMHAADAAASEGIAVVRASRSPFGAVLAAGEINDAQHGFVCGGSLSPSQARVLLQLALLMRPDASRESLQALFARF</sequence>
<accession>A0ABS9MPF2</accession>
<evidence type="ECO:0000256" key="4">
    <source>
        <dbReference type="PROSITE-ProRule" id="PRU10100"/>
    </source>
</evidence>
<dbReference type="InterPro" id="IPR037152">
    <property type="entry name" value="L-asparaginase_N_sf"/>
</dbReference>
<gene>
    <name evidence="8" type="ORF">MAF45_03425</name>
</gene>
<dbReference type="NCBIfam" id="TIGR00520">
    <property type="entry name" value="asnASE_II"/>
    <property type="match status" value="1"/>
</dbReference>
<protein>
    <submittedName>
        <fullName evidence="8">Asparaginase</fullName>
    </submittedName>
</protein>
<dbReference type="Pfam" id="PF17763">
    <property type="entry name" value="Asparaginase_C"/>
    <property type="match status" value="1"/>
</dbReference>
<dbReference type="Gene3D" id="3.40.50.1170">
    <property type="entry name" value="L-asparaginase, N-terminal domain"/>
    <property type="match status" value="1"/>
</dbReference>
<dbReference type="InterPro" id="IPR027473">
    <property type="entry name" value="L-asparaginase_C"/>
</dbReference>
<dbReference type="SMART" id="SM00870">
    <property type="entry name" value="Asparaginase"/>
    <property type="match status" value="1"/>
</dbReference>
<name>A0ABS9MPF2_9BURK</name>
<dbReference type="PROSITE" id="PS00144">
    <property type="entry name" value="ASN_GLN_ASE_1"/>
    <property type="match status" value="1"/>
</dbReference>
<evidence type="ECO:0000256" key="3">
    <source>
        <dbReference type="PROSITE-ProRule" id="PRU10099"/>
    </source>
</evidence>
<dbReference type="Gene3D" id="3.40.50.40">
    <property type="match status" value="1"/>
</dbReference>
<feature type="domain" description="L-asparaginase N-terminal" evidence="6">
    <location>
        <begin position="5"/>
        <end position="195"/>
    </location>
</feature>
<reference evidence="8 9" key="1">
    <citation type="submission" date="2022-02" db="EMBL/GenBank/DDBJ databases">
        <title>Mesosutterella porci, a novel member of the family Sutterellaceae from pig feces.</title>
        <authorList>
            <person name="Wylensek D."/>
            <person name="Clavel T."/>
        </authorList>
    </citation>
    <scope>NUCLEOTIDE SEQUENCE [LARGE SCALE GENOMIC DNA]</scope>
    <source>
        <strain evidence="9">oilRF-744-wt-GAM-9</strain>
    </source>
</reference>
<dbReference type="PRINTS" id="PR00139">
    <property type="entry name" value="ASNGLNASE"/>
</dbReference>
<dbReference type="PIRSF" id="PIRSF001220">
    <property type="entry name" value="L-ASNase_gatD"/>
    <property type="match status" value="1"/>
</dbReference>
<evidence type="ECO:0000313" key="9">
    <source>
        <dbReference type="Proteomes" id="UP001297600"/>
    </source>
</evidence>
<dbReference type="PANTHER" id="PTHR11707:SF28">
    <property type="entry name" value="60 KDA LYSOPHOSPHOLIPASE"/>
    <property type="match status" value="1"/>
</dbReference>
<dbReference type="PROSITE" id="PS00917">
    <property type="entry name" value="ASN_GLN_ASE_2"/>
    <property type="match status" value="1"/>
</dbReference>
<comment type="similarity">
    <text evidence="1 5">Belongs to the asparaginase 1 family.</text>
</comment>
<evidence type="ECO:0000256" key="5">
    <source>
        <dbReference type="RuleBase" id="RU004456"/>
    </source>
</evidence>
<dbReference type="CDD" id="cd08964">
    <property type="entry name" value="L-asparaginase_II"/>
    <property type="match status" value="1"/>
</dbReference>
<evidence type="ECO:0000259" key="6">
    <source>
        <dbReference type="Pfam" id="PF00710"/>
    </source>
</evidence>
<dbReference type="Pfam" id="PF00710">
    <property type="entry name" value="Asparaginase"/>
    <property type="match status" value="1"/>
</dbReference>
<dbReference type="SUPFAM" id="SSF53774">
    <property type="entry name" value="Glutaminase/Asparaginase"/>
    <property type="match status" value="1"/>
</dbReference>
<feature type="domain" description="Asparaginase/glutaminase C-terminal" evidence="7">
    <location>
        <begin position="217"/>
        <end position="329"/>
    </location>
</feature>
<evidence type="ECO:0000256" key="1">
    <source>
        <dbReference type="ARBA" id="ARBA00010518"/>
    </source>
</evidence>
<feature type="active site" evidence="4">
    <location>
        <position position="91"/>
    </location>
</feature>
<comment type="caution">
    <text evidence="8">The sequence shown here is derived from an EMBL/GenBank/DDBJ whole genome shotgun (WGS) entry which is preliminary data.</text>
</comment>
<dbReference type="InterPro" id="IPR004550">
    <property type="entry name" value="AsnASE_II"/>
</dbReference>
<evidence type="ECO:0000313" key="8">
    <source>
        <dbReference type="EMBL" id="MCG5030496.1"/>
    </source>
</evidence>
<dbReference type="InterPro" id="IPR036152">
    <property type="entry name" value="Asp/glu_Ase-like_sf"/>
</dbReference>
<dbReference type="InterPro" id="IPR027474">
    <property type="entry name" value="L-asparaginase_N"/>
</dbReference>
<dbReference type="PIRSF" id="PIRSF500176">
    <property type="entry name" value="L_ASNase"/>
    <property type="match status" value="1"/>
</dbReference>
<dbReference type="InterPro" id="IPR020827">
    <property type="entry name" value="Asparaginase/glutaminase_AS1"/>
</dbReference>
<feature type="active site" evidence="3">
    <location>
        <position position="14"/>
    </location>
</feature>